<comment type="subcellular location">
    <subcellularLocation>
        <location evidence="1">Membrane</location>
        <topology evidence="1">Multi-pass membrane protein</topology>
    </subcellularLocation>
</comment>
<accession>A0ABR3RAN0</accession>
<evidence type="ECO:0000256" key="3">
    <source>
        <dbReference type="ARBA" id="ARBA00022989"/>
    </source>
</evidence>
<keyword evidence="4 6" id="KW-0472">Membrane</keyword>
<keyword evidence="9" id="KW-1185">Reference proteome</keyword>
<sequence length="110" mass="12042">MDGGGRSTLSVDSFANRPNVQAVHLALEICIVALPWYELRRLNRAKAERIALAAMFSSGILVCIASLVQLVLATQLNTTSEELWWINTPQAIASVVEINLAHFSSKQSYA</sequence>
<reference evidence="8 9" key="1">
    <citation type="submission" date="2024-02" db="EMBL/GenBank/DDBJ databases">
        <title>De novo assembly and annotation of 12 fungi associated with fruit tree decline syndrome in Ontario, Canada.</title>
        <authorList>
            <person name="Sulman M."/>
            <person name="Ellouze W."/>
            <person name="Ilyukhin E."/>
        </authorList>
    </citation>
    <scope>NUCLEOTIDE SEQUENCE [LARGE SCALE GENOMIC DNA]</scope>
    <source>
        <strain evidence="8 9">M42-189</strain>
    </source>
</reference>
<dbReference type="Pfam" id="PF20684">
    <property type="entry name" value="Fung_rhodopsin"/>
    <property type="match status" value="1"/>
</dbReference>
<keyword evidence="3 6" id="KW-1133">Transmembrane helix</keyword>
<dbReference type="PANTHER" id="PTHR33048">
    <property type="entry name" value="PTH11-LIKE INTEGRAL MEMBRANE PROTEIN (AFU_ORTHOLOGUE AFUA_5G11245)"/>
    <property type="match status" value="1"/>
</dbReference>
<name>A0ABR3RAN0_9PLEO</name>
<organism evidence="8 9">
    <name type="scientific">Paraconiothyrium brasiliense</name>
    <dbReference type="NCBI Taxonomy" id="300254"/>
    <lineage>
        <taxon>Eukaryota</taxon>
        <taxon>Fungi</taxon>
        <taxon>Dikarya</taxon>
        <taxon>Ascomycota</taxon>
        <taxon>Pezizomycotina</taxon>
        <taxon>Dothideomycetes</taxon>
        <taxon>Pleosporomycetidae</taxon>
        <taxon>Pleosporales</taxon>
        <taxon>Massarineae</taxon>
        <taxon>Didymosphaeriaceae</taxon>
        <taxon>Paraconiothyrium</taxon>
    </lineage>
</organism>
<dbReference type="InterPro" id="IPR052337">
    <property type="entry name" value="SAT4-like"/>
</dbReference>
<evidence type="ECO:0000313" key="9">
    <source>
        <dbReference type="Proteomes" id="UP001521785"/>
    </source>
</evidence>
<feature type="domain" description="Rhodopsin" evidence="7">
    <location>
        <begin position="22"/>
        <end position="102"/>
    </location>
</feature>
<evidence type="ECO:0000313" key="8">
    <source>
        <dbReference type="EMBL" id="KAL1601485.1"/>
    </source>
</evidence>
<dbReference type="Proteomes" id="UP001521785">
    <property type="component" value="Unassembled WGS sequence"/>
</dbReference>
<evidence type="ECO:0000256" key="2">
    <source>
        <dbReference type="ARBA" id="ARBA00022692"/>
    </source>
</evidence>
<protein>
    <recommendedName>
        <fullName evidence="7">Rhodopsin domain-containing protein</fullName>
    </recommendedName>
</protein>
<evidence type="ECO:0000256" key="4">
    <source>
        <dbReference type="ARBA" id="ARBA00023136"/>
    </source>
</evidence>
<evidence type="ECO:0000259" key="7">
    <source>
        <dbReference type="Pfam" id="PF20684"/>
    </source>
</evidence>
<dbReference type="InterPro" id="IPR049326">
    <property type="entry name" value="Rhodopsin_dom_fungi"/>
</dbReference>
<proteinExistence type="inferred from homology"/>
<evidence type="ECO:0000256" key="5">
    <source>
        <dbReference type="ARBA" id="ARBA00038359"/>
    </source>
</evidence>
<gene>
    <name evidence="8" type="ORF">SLS60_006400</name>
</gene>
<comment type="caution">
    <text evidence="8">The sequence shown here is derived from an EMBL/GenBank/DDBJ whole genome shotgun (WGS) entry which is preliminary data.</text>
</comment>
<comment type="similarity">
    <text evidence="5">Belongs to the SAT4 family.</text>
</comment>
<dbReference type="PANTHER" id="PTHR33048:SF47">
    <property type="entry name" value="INTEGRAL MEMBRANE PROTEIN-RELATED"/>
    <property type="match status" value="1"/>
</dbReference>
<feature type="transmembrane region" description="Helical" evidence="6">
    <location>
        <begin position="51"/>
        <end position="72"/>
    </location>
</feature>
<feature type="transmembrane region" description="Helical" evidence="6">
    <location>
        <begin position="20"/>
        <end position="39"/>
    </location>
</feature>
<dbReference type="EMBL" id="JAKJXO020000008">
    <property type="protein sequence ID" value="KAL1601485.1"/>
    <property type="molecule type" value="Genomic_DNA"/>
</dbReference>
<evidence type="ECO:0000256" key="6">
    <source>
        <dbReference type="SAM" id="Phobius"/>
    </source>
</evidence>
<evidence type="ECO:0000256" key="1">
    <source>
        <dbReference type="ARBA" id="ARBA00004141"/>
    </source>
</evidence>
<keyword evidence="2 6" id="KW-0812">Transmembrane</keyword>